<keyword evidence="3" id="KW-1185">Reference proteome</keyword>
<accession>L7EUV2</accession>
<evidence type="ECO:0000256" key="1">
    <source>
        <dbReference type="SAM" id="MobiDB-lite"/>
    </source>
</evidence>
<sequence>MEVVPRRVPDLAAAPPADRPVAARDTRSVRDYWRWVIAHQVDVSTLPPQTPRPEARSRVTLPHGA</sequence>
<gene>
    <name evidence="2" type="ORF">STRTUCAR8_04167</name>
</gene>
<name>L7EUV2_STRT8</name>
<protein>
    <submittedName>
        <fullName evidence="2">Uncharacterized protein</fullName>
    </submittedName>
</protein>
<dbReference type="GeneID" id="97404965"/>
<dbReference type="Proteomes" id="UP000010931">
    <property type="component" value="Unassembled WGS sequence"/>
</dbReference>
<dbReference type="EMBL" id="AEJB01000597">
    <property type="protein sequence ID" value="ELP62634.1"/>
    <property type="molecule type" value="Genomic_DNA"/>
</dbReference>
<feature type="compositionally biased region" description="Low complexity" evidence="1">
    <location>
        <begin position="10"/>
        <end position="20"/>
    </location>
</feature>
<organism evidence="2 3">
    <name type="scientific">Streptomyces turgidiscabies (strain Car8)</name>
    <dbReference type="NCBI Taxonomy" id="698760"/>
    <lineage>
        <taxon>Bacteria</taxon>
        <taxon>Bacillati</taxon>
        <taxon>Actinomycetota</taxon>
        <taxon>Actinomycetes</taxon>
        <taxon>Kitasatosporales</taxon>
        <taxon>Streptomycetaceae</taxon>
        <taxon>Streptomyces</taxon>
    </lineage>
</organism>
<dbReference type="PATRIC" id="fig|698760.3.peg.8441"/>
<feature type="region of interest" description="Disordered" evidence="1">
    <location>
        <begin position="1"/>
        <end position="24"/>
    </location>
</feature>
<feature type="region of interest" description="Disordered" evidence="1">
    <location>
        <begin position="44"/>
        <end position="65"/>
    </location>
</feature>
<evidence type="ECO:0000313" key="2">
    <source>
        <dbReference type="EMBL" id="ELP62634.1"/>
    </source>
</evidence>
<reference evidence="2 3" key="1">
    <citation type="journal article" date="2011" name="Plasmid">
        <title>Streptomyces turgidiscabies Car8 contains a modular pathogenicity island that shares virulence genes with other actinobacterial plant pathogens.</title>
        <authorList>
            <person name="Huguet-Tapia J.C."/>
            <person name="Badger J.H."/>
            <person name="Loria R."/>
            <person name="Pettis G.S."/>
        </authorList>
    </citation>
    <scope>NUCLEOTIDE SEQUENCE [LARGE SCALE GENOMIC DNA]</scope>
    <source>
        <strain evidence="2 3">Car8</strain>
    </source>
</reference>
<evidence type="ECO:0000313" key="3">
    <source>
        <dbReference type="Proteomes" id="UP000010931"/>
    </source>
</evidence>
<dbReference type="AlphaFoldDB" id="L7EUV2"/>
<proteinExistence type="predicted"/>
<dbReference type="RefSeq" id="WP_006382445.1">
    <property type="nucleotide sequence ID" value="NZ_AEJB01000597.1"/>
</dbReference>
<comment type="caution">
    <text evidence="2">The sequence shown here is derived from an EMBL/GenBank/DDBJ whole genome shotgun (WGS) entry which is preliminary data.</text>
</comment>